<dbReference type="EMBL" id="NAJO01000004">
    <property type="protein sequence ID" value="OQO12981.1"/>
    <property type="molecule type" value="Genomic_DNA"/>
</dbReference>
<feature type="region of interest" description="Disordered" evidence="1">
    <location>
        <begin position="122"/>
        <end position="155"/>
    </location>
</feature>
<keyword evidence="3" id="KW-1185">Reference proteome</keyword>
<sequence>MSGYTYPALRLTPANSPFFKNNASSPRSPTKLTRNEEAGLQLQKVIGTTTASVNGFDCLPATRSFAYVAGAAAVLATVDSDLNVTQRFFRAKTSANAFGRDAGGWHASPTPNEPRHRALGHVKEKSLGGSPLASSGRDWSDSPTGKSTTAKDRVKAATSVAVSPDGKWLAVGESGYKPRIVIFSLEGEQCDEPIAILSEHSFGVHALRFSPDSRFLASLGTVNDGFLFIWNVDKIGIPTLHASNKLTTLTSAIAWVGNLLVTVGLRYVKVWRPCDESVEPRNVEVSSVSFLTPRHRDSIRGSEFGNSILSPRHRTLSGRNSLLGDLLDCNFIAVVSLSDTQAIVCAEAGEVCLLSDIQGAQTLALVSALDFAISAACLDGRGTLHLHGITGQEETLISDEYLNSSRPSSRDRRRTMAVARASITSVAVIAACLVGDAVVKLSGEHGISIQYDSLSSAEDRSIALPAHNTSILGIAGVRPNSRNAARCFTYSADGVIRLWDALSTLVLQLKAYIPPGNGVGDAMNELKCVAASAAGEWLACGDKLGVLSILDQSTGTVLHHARAHSSEITAITTSSIGGIDLVVTAGRDRMVQVFTCIDGQLALRQTLDEHAGAVTGVLFDFNNKRLITHAADRSVVVREGIMRDPGQSETLVFAISRTVTLKATPTSMCLAGDDDLLIATVDRCISRYRLKNGQCSLSFKCSDPDGGEAAVLSKIAYASSLNGCPTIAGVSSTDKSVRLYTEYGSLIARDWGHTEGITDLALIDVDPDGQNNLARLVTVAADSTIFIWDTKPNGPPPPESFTINGLSAAFGEDAVSAPPLRKVISHTELSRFRRRASGEESEPSSPSIHLNASPQRLRRKTSRVSIVPAPRPEPESPRRKTVRHRSPSPPSPRNTMKQSTTMRRRSMANLRTKSSDNVTKDSSLPSIKASPSDTRATPSTFGSLSSSTTSLARSLRAYRKRLTASAQTDDPSPEVLRDLERELKLTVRMLAERTQVKSNNDGVMAKLLDEASDKLVGLLDERIKEHIETEVRKSSANSMAPATDSEDFAASMLHMTKGTGTKQAEEMEAVSGAMQHITLAERPAT</sequence>
<name>A0A1V8TNZ8_9PEZI</name>
<dbReference type="SUPFAM" id="SSF50978">
    <property type="entry name" value="WD40 repeat-like"/>
    <property type="match status" value="1"/>
</dbReference>
<dbReference type="SMART" id="SM00320">
    <property type="entry name" value="WD40"/>
    <property type="match status" value="6"/>
</dbReference>
<dbReference type="Proteomes" id="UP000192596">
    <property type="component" value="Unassembled WGS sequence"/>
</dbReference>
<protein>
    <submittedName>
        <fullName evidence="2">Uncharacterized protein</fullName>
    </submittedName>
</protein>
<dbReference type="InterPro" id="IPR001680">
    <property type="entry name" value="WD40_rpt"/>
</dbReference>
<dbReference type="SUPFAM" id="SSF117289">
    <property type="entry name" value="Nucleoporin domain"/>
    <property type="match status" value="1"/>
</dbReference>
<dbReference type="Pfam" id="PF00400">
    <property type="entry name" value="WD40"/>
    <property type="match status" value="2"/>
</dbReference>
<comment type="caution">
    <text evidence="2">The sequence shown here is derived from an EMBL/GenBank/DDBJ whole genome shotgun (WGS) entry which is preliminary data.</text>
</comment>
<dbReference type="OrthoDB" id="6252103at2759"/>
<dbReference type="AlphaFoldDB" id="A0A1V8TNZ8"/>
<dbReference type="InterPro" id="IPR052779">
    <property type="entry name" value="WDR62"/>
</dbReference>
<dbReference type="InParanoid" id="A0A1V8TNZ8"/>
<organism evidence="2 3">
    <name type="scientific">Cryoendolithus antarcticus</name>
    <dbReference type="NCBI Taxonomy" id="1507870"/>
    <lineage>
        <taxon>Eukaryota</taxon>
        <taxon>Fungi</taxon>
        <taxon>Dikarya</taxon>
        <taxon>Ascomycota</taxon>
        <taxon>Pezizomycotina</taxon>
        <taxon>Dothideomycetes</taxon>
        <taxon>Dothideomycetidae</taxon>
        <taxon>Cladosporiales</taxon>
        <taxon>Cladosporiaceae</taxon>
        <taxon>Cryoendolithus</taxon>
    </lineage>
</organism>
<accession>A0A1V8TNZ8</accession>
<reference evidence="3" key="1">
    <citation type="submission" date="2017-03" db="EMBL/GenBank/DDBJ databases">
        <title>Genomes of endolithic fungi from Antarctica.</title>
        <authorList>
            <person name="Coleine C."/>
            <person name="Masonjones S."/>
            <person name="Stajich J.E."/>
        </authorList>
    </citation>
    <scope>NUCLEOTIDE SEQUENCE [LARGE SCALE GENOMIC DNA]</scope>
    <source>
        <strain evidence="3">CCFEE 5527</strain>
    </source>
</reference>
<dbReference type="InterPro" id="IPR036322">
    <property type="entry name" value="WD40_repeat_dom_sf"/>
</dbReference>
<evidence type="ECO:0000313" key="3">
    <source>
        <dbReference type="Proteomes" id="UP000192596"/>
    </source>
</evidence>
<dbReference type="PANTHER" id="PTHR45589">
    <property type="entry name" value="WD REPEAT DOMAIN 62, ISOFORM G"/>
    <property type="match status" value="1"/>
</dbReference>
<evidence type="ECO:0000313" key="2">
    <source>
        <dbReference type="EMBL" id="OQO12981.1"/>
    </source>
</evidence>
<evidence type="ECO:0000256" key="1">
    <source>
        <dbReference type="SAM" id="MobiDB-lite"/>
    </source>
</evidence>
<dbReference type="PANTHER" id="PTHR45589:SF1">
    <property type="entry name" value="WD REPEAT DOMAIN 62, ISOFORM G"/>
    <property type="match status" value="1"/>
</dbReference>
<dbReference type="Gene3D" id="2.130.10.10">
    <property type="entry name" value="YVTN repeat-like/Quinoprotein amine dehydrogenase"/>
    <property type="match status" value="3"/>
</dbReference>
<dbReference type="STRING" id="1507870.A0A1V8TNZ8"/>
<dbReference type="InterPro" id="IPR015943">
    <property type="entry name" value="WD40/YVTN_repeat-like_dom_sf"/>
</dbReference>
<proteinExistence type="predicted"/>
<gene>
    <name evidence="2" type="ORF">B0A48_02445</name>
</gene>
<feature type="compositionally biased region" description="Polar residues" evidence="1">
    <location>
        <begin position="909"/>
        <end position="942"/>
    </location>
</feature>
<feature type="region of interest" description="Disordered" evidence="1">
    <location>
        <begin position="831"/>
        <end position="949"/>
    </location>
</feature>